<comment type="caution">
    <text evidence="1">The sequence shown here is derived from an EMBL/GenBank/DDBJ whole genome shotgun (WGS) entry which is preliminary data.</text>
</comment>
<accession>A0A8T1QVK8</accession>
<keyword evidence="2" id="KW-1185">Reference proteome</keyword>
<name>A0A8T1QVK8_CARIL</name>
<dbReference type="EMBL" id="CM031812">
    <property type="protein sequence ID" value="KAG6657991.1"/>
    <property type="molecule type" value="Genomic_DNA"/>
</dbReference>
<dbReference type="Proteomes" id="UP000811609">
    <property type="component" value="Chromosome 4"/>
</dbReference>
<sequence>MKNQSSISTQPTLLYIDRRRKLHAHVCRSCVPIRAHGLVSLQIALEHHPRSFALLYEPPSTHGGSHRHVSLCSYVTHHHEIAMTSKPHHNLFCHPAMHVNLDH</sequence>
<protein>
    <submittedName>
        <fullName evidence="1">Uncharacterized protein</fullName>
    </submittedName>
</protein>
<proteinExistence type="predicted"/>
<evidence type="ECO:0000313" key="1">
    <source>
        <dbReference type="EMBL" id="KAG6657991.1"/>
    </source>
</evidence>
<evidence type="ECO:0000313" key="2">
    <source>
        <dbReference type="Proteomes" id="UP000811609"/>
    </source>
</evidence>
<dbReference type="AlphaFoldDB" id="A0A8T1QVK8"/>
<gene>
    <name evidence="1" type="ORF">CIPAW_04G128300</name>
</gene>
<reference evidence="1" key="1">
    <citation type="submission" date="2020-12" db="EMBL/GenBank/DDBJ databases">
        <title>WGS assembly of Carya illinoinensis cv. Pawnee.</title>
        <authorList>
            <person name="Platts A."/>
            <person name="Shu S."/>
            <person name="Wright S."/>
            <person name="Barry K."/>
            <person name="Edger P."/>
            <person name="Pires J.C."/>
            <person name="Schmutz J."/>
        </authorList>
    </citation>
    <scope>NUCLEOTIDE SEQUENCE</scope>
    <source>
        <tissue evidence="1">Leaf</tissue>
    </source>
</reference>
<organism evidence="1 2">
    <name type="scientific">Carya illinoinensis</name>
    <name type="common">Pecan</name>
    <dbReference type="NCBI Taxonomy" id="32201"/>
    <lineage>
        <taxon>Eukaryota</taxon>
        <taxon>Viridiplantae</taxon>
        <taxon>Streptophyta</taxon>
        <taxon>Embryophyta</taxon>
        <taxon>Tracheophyta</taxon>
        <taxon>Spermatophyta</taxon>
        <taxon>Magnoliopsida</taxon>
        <taxon>eudicotyledons</taxon>
        <taxon>Gunneridae</taxon>
        <taxon>Pentapetalae</taxon>
        <taxon>rosids</taxon>
        <taxon>fabids</taxon>
        <taxon>Fagales</taxon>
        <taxon>Juglandaceae</taxon>
        <taxon>Carya</taxon>
    </lineage>
</organism>